<protein>
    <submittedName>
        <fullName evidence="1">Uncharacterized protein</fullName>
    </submittedName>
</protein>
<dbReference type="EMBL" id="JBGBZA010000002">
    <property type="protein sequence ID" value="MEY9315059.1"/>
    <property type="molecule type" value="Genomic_DNA"/>
</dbReference>
<dbReference type="Proteomes" id="UP001565471">
    <property type="component" value="Unassembled WGS sequence"/>
</dbReference>
<accession>A0ABV4EV74</accession>
<name>A0ABV4EV74_BRAEL</name>
<comment type="caution">
    <text evidence="1">The sequence shown here is derived from an EMBL/GenBank/DDBJ whole genome shotgun (WGS) entry which is preliminary data.</text>
</comment>
<proteinExistence type="predicted"/>
<gene>
    <name evidence="1" type="ORF">ABIF29_001858</name>
</gene>
<reference evidence="1 2" key="1">
    <citation type="submission" date="2024-07" db="EMBL/GenBank/DDBJ databases">
        <title>Genomic Encyclopedia of Type Strains, Phase V (KMG-V): Genome sequencing to study the core and pangenomes of soil and plant-associated prokaryotes.</title>
        <authorList>
            <person name="Whitman W."/>
        </authorList>
    </citation>
    <scope>NUCLEOTIDE SEQUENCE [LARGE SCALE GENOMIC DNA]</scope>
    <source>
        <strain evidence="1 2">USDA 415</strain>
    </source>
</reference>
<evidence type="ECO:0000313" key="1">
    <source>
        <dbReference type="EMBL" id="MEY9315059.1"/>
    </source>
</evidence>
<organism evidence="1 2">
    <name type="scientific">Bradyrhizobium elkanii</name>
    <dbReference type="NCBI Taxonomy" id="29448"/>
    <lineage>
        <taxon>Bacteria</taxon>
        <taxon>Pseudomonadati</taxon>
        <taxon>Pseudomonadota</taxon>
        <taxon>Alphaproteobacteria</taxon>
        <taxon>Hyphomicrobiales</taxon>
        <taxon>Nitrobacteraceae</taxon>
        <taxon>Bradyrhizobium</taxon>
    </lineage>
</organism>
<sequence length="223" mass="24262">MRIKYTLGIARRAGGVAHRRRGVLVEGLPLELAVGCRDPVLIGDRVLQRGLRHVRLVGQHHVALDARQLACDLLQHRNEGEVGDDDAVLGVVDDPGDLLRKQARIDRMADRADPHDAVPDLEVAPGVPGDGGDAVAEVDAVAFQALRDLQCAGMDLGVGGAMNGAFDRPRHDFLRAVIFGGVLNNLVTQQRPILHQTKHTQIPPRSSRMICRHLGRPAVKSWN</sequence>
<evidence type="ECO:0000313" key="2">
    <source>
        <dbReference type="Proteomes" id="UP001565471"/>
    </source>
</evidence>
<keyword evidence="2" id="KW-1185">Reference proteome</keyword>